<keyword evidence="3" id="KW-1185">Reference proteome</keyword>
<reference evidence="2 3" key="1">
    <citation type="journal article" date="2024" name="Genome Biol. Evol.">
        <title>Chromosome-level genome assembly of the viviparous eelpout Zoarces viviparus.</title>
        <authorList>
            <person name="Fuhrmann N."/>
            <person name="Brasseur M.V."/>
            <person name="Bakowski C.E."/>
            <person name="Podsiadlowski L."/>
            <person name="Prost S."/>
            <person name="Krehenwinkel H."/>
            <person name="Mayer C."/>
        </authorList>
    </citation>
    <scope>NUCLEOTIDE SEQUENCE [LARGE SCALE GENOMIC DNA]</scope>
    <source>
        <strain evidence="2">NO-MEL_2022_Ind0_liver</strain>
    </source>
</reference>
<comment type="caution">
    <text evidence="2">The sequence shown here is derived from an EMBL/GenBank/DDBJ whole genome shotgun (WGS) entry which is preliminary data.</text>
</comment>
<evidence type="ECO:0000313" key="2">
    <source>
        <dbReference type="EMBL" id="KAK9519547.1"/>
    </source>
</evidence>
<gene>
    <name evidence="2" type="ORF">VZT92_022271</name>
</gene>
<dbReference type="InterPro" id="IPR003165">
    <property type="entry name" value="Piwi"/>
</dbReference>
<dbReference type="GO" id="GO:0003676">
    <property type="term" value="F:nucleic acid binding"/>
    <property type="evidence" value="ECO:0007669"/>
    <property type="project" value="InterPro"/>
</dbReference>
<dbReference type="InterPro" id="IPR012337">
    <property type="entry name" value="RNaseH-like_sf"/>
</dbReference>
<dbReference type="PANTHER" id="PTHR22891">
    <property type="entry name" value="EUKARYOTIC TRANSLATION INITIATION FACTOR 2C"/>
    <property type="match status" value="1"/>
</dbReference>
<proteinExistence type="predicted"/>
<dbReference type="Pfam" id="PF02171">
    <property type="entry name" value="Piwi"/>
    <property type="match status" value="1"/>
</dbReference>
<dbReference type="EMBL" id="JBCEZU010000434">
    <property type="protein sequence ID" value="KAK9519547.1"/>
    <property type="molecule type" value="Genomic_DNA"/>
</dbReference>
<name>A0AAW1EBU2_ZOAVI</name>
<sequence>MDGLKLALCGALKDYLKFNNCLPSRIIVYRDGVGDGQLHSVVNDEVSQIIESIKSMGQDYEPKLSVVVVKKRINSRFFAQIHSKVLNPPPGTIVDSEVTRPEWDDFYIVSQAVRMGSVSPTHYKVVYDTSGLKPDHMQRLTYKLCHMYYNWQYAHKLAFLVGQSIHREPGVKLDDLLLYL</sequence>
<dbReference type="AlphaFoldDB" id="A0AAW1EBU2"/>
<dbReference type="Gene3D" id="3.30.420.10">
    <property type="entry name" value="Ribonuclease H-like superfamily/Ribonuclease H"/>
    <property type="match status" value="1"/>
</dbReference>
<organism evidence="2 3">
    <name type="scientific">Zoarces viviparus</name>
    <name type="common">Viviparous eelpout</name>
    <name type="synonym">Blennius viviparus</name>
    <dbReference type="NCBI Taxonomy" id="48416"/>
    <lineage>
        <taxon>Eukaryota</taxon>
        <taxon>Metazoa</taxon>
        <taxon>Chordata</taxon>
        <taxon>Craniata</taxon>
        <taxon>Vertebrata</taxon>
        <taxon>Euteleostomi</taxon>
        <taxon>Actinopterygii</taxon>
        <taxon>Neopterygii</taxon>
        <taxon>Teleostei</taxon>
        <taxon>Neoteleostei</taxon>
        <taxon>Acanthomorphata</taxon>
        <taxon>Eupercaria</taxon>
        <taxon>Perciformes</taxon>
        <taxon>Cottioidei</taxon>
        <taxon>Zoarcales</taxon>
        <taxon>Zoarcidae</taxon>
        <taxon>Zoarcinae</taxon>
        <taxon>Zoarces</taxon>
    </lineage>
</organism>
<protein>
    <recommendedName>
        <fullName evidence="1">Piwi domain-containing protein</fullName>
    </recommendedName>
</protein>
<dbReference type="PROSITE" id="PS50822">
    <property type="entry name" value="PIWI"/>
    <property type="match status" value="1"/>
</dbReference>
<evidence type="ECO:0000259" key="1">
    <source>
        <dbReference type="PROSITE" id="PS50822"/>
    </source>
</evidence>
<evidence type="ECO:0000313" key="3">
    <source>
        <dbReference type="Proteomes" id="UP001488805"/>
    </source>
</evidence>
<dbReference type="Proteomes" id="UP001488805">
    <property type="component" value="Unassembled WGS sequence"/>
</dbReference>
<dbReference type="SUPFAM" id="SSF53098">
    <property type="entry name" value="Ribonuclease H-like"/>
    <property type="match status" value="1"/>
</dbReference>
<dbReference type="InterPro" id="IPR036397">
    <property type="entry name" value="RNaseH_sf"/>
</dbReference>
<accession>A0AAW1EBU2</accession>
<dbReference type="SMART" id="SM00950">
    <property type="entry name" value="Piwi"/>
    <property type="match status" value="1"/>
</dbReference>
<feature type="domain" description="Piwi" evidence="1">
    <location>
        <begin position="1"/>
        <end position="180"/>
    </location>
</feature>